<name>A0ACB6QGG8_9PLEO</name>
<comment type="caution">
    <text evidence="1">The sequence shown here is derived from an EMBL/GenBank/DDBJ whole genome shotgun (WGS) entry which is preliminary data.</text>
</comment>
<evidence type="ECO:0000313" key="1">
    <source>
        <dbReference type="EMBL" id="KAF2465245.1"/>
    </source>
</evidence>
<accession>A0ACB6QGG8</accession>
<dbReference type="EMBL" id="MU003531">
    <property type="protein sequence ID" value="KAF2465245.1"/>
    <property type="molecule type" value="Genomic_DNA"/>
</dbReference>
<reference evidence="1" key="1">
    <citation type="journal article" date="2020" name="Stud. Mycol.">
        <title>101 Dothideomycetes genomes: a test case for predicting lifestyles and emergence of pathogens.</title>
        <authorList>
            <person name="Haridas S."/>
            <person name="Albert R."/>
            <person name="Binder M."/>
            <person name="Bloem J."/>
            <person name="Labutti K."/>
            <person name="Salamov A."/>
            <person name="Andreopoulos B."/>
            <person name="Baker S."/>
            <person name="Barry K."/>
            <person name="Bills G."/>
            <person name="Bluhm B."/>
            <person name="Cannon C."/>
            <person name="Castanera R."/>
            <person name="Culley D."/>
            <person name="Daum C."/>
            <person name="Ezra D."/>
            <person name="Gonzalez J."/>
            <person name="Henrissat B."/>
            <person name="Kuo A."/>
            <person name="Liang C."/>
            <person name="Lipzen A."/>
            <person name="Lutzoni F."/>
            <person name="Magnuson J."/>
            <person name="Mondo S."/>
            <person name="Nolan M."/>
            <person name="Ohm R."/>
            <person name="Pangilinan J."/>
            <person name="Park H.-J."/>
            <person name="Ramirez L."/>
            <person name="Alfaro M."/>
            <person name="Sun H."/>
            <person name="Tritt A."/>
            <person name="Yoshinaga Y."/>
            <person name="Zwiers L.-H."/>
            <person name="Turgeon B."/>
            <person name="Goodwin S."/>
            <person name="Spatafora J."/>
            <person name="Crous P."/>
            <person name="Grigoriev I."/>
        </authorList>
    </citation>
    <scope>NUCLEOTIDE SEQUENCE</scope>
    <source>
        <strain evidence="1">ATCC 200398</strain>
    </source>
</reference>
<proteinExistence type="predicted"/>
<dbReference type="Proteomes" id="UP000799755">
    <property type="component" value="Unassembled WGS sequence"/>
</dbReference>
<keyword evidence="2" id="KW-1185">Reference proteome</keyword>
<protein>
    <submittedName>
        <fullName evidence="1">Uncharacterized protein</fullName>
    </submittedName>
</protein>
<gene>
    <name evidence="1" type="ORF">BDR25DRAFT_337166</name>
</gene>
<sequence length="679" mass="77091">MANFRPLQPAPIDQEQTPQPQIRPALIQKPKRTVTLGACVACRKRKSKCDGSRPVCTCCAQKVTECVYELGPNEKPSQAMKRKNEEMQSELSNLRQIYDCLRLRPEHEAQQVLRRIRANSSDTTPSQRIQELADFVRHGDPNLILQPSLMQSPRGHSEQLTLPPIRMALDATCAVIDSFSGSLPSFSNDLLPMRSDGPASQRRRHASDADVSARSDSQGTFPPVTSIEAILQKPTSSSPPELIDPRIASVRHWTTITDDSNLLVHLMSAWYTWEYVYYHFLDWDLFLDDMVSGRTDFCSRLLVHALLASASFQSSLVNDRAKPFADNVLTLFYREARRLWELEEGQDSLPRLQSALLLFVVLGKHGRDKVGYTFLVEACRIAQDLGLFTLSETTSAQKPQEVPLEKLERARTVTAWALFNFQLSMSFTYAFPIIIKSQPPLPLPYEDAVNSQVLFRSECGRHVLMLESTIRHPEPHRIYTDIASRPEWTENFYLRLQSWWDARPECLNPITLRRLIMLHELRHGWSNAIPYILHGITVTSFGCLEELAQEHATRHSVENSEPLRGLLSCLKALSTLSNYVFYSQPLFRLLTQSCQTMGIALPTETTNTLSCYQTEEWTKNAANIVSSQYVADIGKSATDMTNKQMDVIVRMWDNLILDTSTNAMPTRSILGREDEMQGD</sequence>
<organism evidence="1 2">
    <name type="scientific">Lindgomyces ingoldianus</name>
    <dbReference type="NCBI Taxonomy" id="673940"/>
    <lineage>
        <taxon>Eukaryota</taxon>
        <taxon>Fungi</taxon>
        <taxon>Dikarya</taxon>
        <taxon>Ascomycota</taxon>
        <taxon>Pezizomycotina</taxon>
        <taxon>Dothideomycetes</taxon>
        <taxon>Pleosporomycetidae</taxon>
        <taxon>Pleosporales</taxon>
        <taxon>Lindgomycetaceae</taxon>
        <taxon>Lindgomyces</taxon>
    </lineage>
</organism>
<evidence type="ECO:0000313" key="2">
    <source>
        <dbReference type="Proteomes" id="UP000799755"/>
    </source>
</evidence>